<name>A0A9Y1BQT5_9ARCH</name>
<comment type="catalytic activity">
    <reaction evidence="1">
        <text>a 2'-deoxyribonucleoside 5'-phosphate + H2O = a 2'-deoxyribonucleoside + phosphate</text>
        <dbReference type="Rhea" id="RHEA:36167"/>
        <dbReference type="ChEBI" id="CHEBI:15377"/>
        <dbReference type="ChEBI" id="CHEBI:18274"/>
        <dbReference type="ChEBI" id="CHEBI:43474"/>
        <dbReference type="ChEBI" id="CHEBI:65317"/>
        <dbReference type="EC" id="3.1.3.89"/>
    </reaction>
</comment>
<evidence type="ECO:0000256" key="1">
    <source>
        <dbReference type="ARBA" id="ARBA00001638"/>
    </source>
</evidence>
<comment type="subunit">
    <text evidence="4">Homodimer.</text>
</comment>
<reference evidence="9" key="1">
    <citation type="journal article" date="2022" name="Nat. Microbiol.">
        <title>Unique mobile elements and scalable gene flow at the prokaryote-eukaryote boundary revealed by circularized Asgard archaea genomes.</title>
        <authorList>
            <person name="Wu F."/>
            <person name="Speth D.R."/>
            <person name="Philosof A."/>
            <person name="Cremiere A."/>
            <person name="Narayanan A."/>
            <person name="Barco R.A."/>
            <person name="Connon S.A."/>
            <person name="Amend J.P."/>
            <person name="Antoshechkin I.A."/>
            <person name="Orphan V.J."/>
        </authorList>
    </citation>
    <scope>NUCLEOTIDE SEQUENCE</scope>
    <source>
        <strain evidence="9">PR6</strain>
    </source>
</reference>
<keyword evidence="7" id="KW-0378">Hydrolase</keyword>
<dbReference type="PANTHER" id="PTHR11845">
    <property type="entry name" value="5'-DEOXYNUCLEOTIDASE HDDC2"/>
    <property type="match status" value="1"/>
</dbReference>
<dbReference type="InterPro" id="IPR006674">
    <property type="entry name" value="HD_domain"/>
</dbReference>
<dbReference type="Proteomes" id="UP001200513">
    <property type="component" value="Chromosome"/>
</dbReference>
<dbReference type="CDD" id="cd00077">
    <property type="entry name" value="HDc"/>
    <property type="match status" value="1"/>
</dbReference>
<dbReference type="GO" id="GO:0046872">
    <property type="term" value="F:metal ion binding"/>
    <property type="evidence" value="ECO:0007669"/>
    <property type="project" value="UniProtKB-KW"/>
</dbReference>
<dbReference type="GO" id="GO:0002953">
    <property type="term" value="F:5'-deoxynucleotidase activity"/>
    <property type="evidence" value="ECO:0007669"/>
    <property type="project" value="UniProtKB-EC"/>
</dbReference>
<organism evidence="9">
    <name type="scientific">Candidatus Heimdallarchaeum endolithica</name>
    <dbReference type="NCBI Taxonomy" id="2876572"/>
    <lineage>
        <taxon>Archaea</taxon>
        <taxon>Promethearchaeati</taxon>
        <taxon>Candidatus Heimdallarchaeota</taxon>
        <taxon>Candidatus Heimdallarchaeia (ex Rinke et al. 2021) (nom. nud.)</taxon>
        <taxon>Candidatus Heimdallarchaeales</taxon>
        <taxon>Candidatus Heimdallarchaeaceae</taxon>
        <taxon>Candidatus Heimdallarchaeum</taxon>
    </lineage>
</organism>
<keyword evidence="6" id="KW-0479">Metal-binding</keyword>
<evidence type="ECO:0000256" key="3">
    <source>
        <dbReference type="ARBA" id="ARBA00001941"/>
    </source>
</evidence>
<dbReference type="Pfam" id="PF13023">
    <property type="entry name" value="HD_3"/>
    <property type="match status" value="1"/>
</dbReference>
<evidence type="ECO:0000256" key="6">
    <source>
        <dbReference type="ARBA" id="ARBA00022723"/>
    </source>
</evidence>
<dbReference type="InterPro" id="IPR039356">
    <property type="entry name" value="YfbR/HDDC2"/>
</dbReference>
<comment type="cofactor">
    <cofactor evidence="2">
        <name>Mn(2+)</name>
        <dbReference type="ChEBI" id="CHEBI:29035"/>
    </cofactor>
</comment>
<gene>
    <name evidence="9" type="ORF">K9W46_14210</name>
</gene>
<proteinExistence type="predicted"/>
<dbReference type="SUPFAM" id="SSF109604">
    <property type="entry name" value="HD-domain/PDEase-like"/>
    <property type="match status" value="1"/>
</dbReference>
<evidence type="ECO:0000259" key="8">
    <source>
        <dbReference type="SMART" id="SM00471"/>
    </source>
</evidence>
<dbReference type="SMART" id="SM00471">
    <property type="entry name" value="HDc"/>
    <property type="match status" value="1"/>
</dbReference>
<dbReference type="EMBL" id="CP084167">
    <property type="protein sequence ID" value="UJG43509.1"/>
    <property type="molecule type" value="Genomic_DNA"/>
</dbReference>
<dbReference type="InterPro" id="IPR003607">
    <property type="entry name" value="HD/PDEase_dom"/>
</dbReference>
<dbReference type="PANTHER" id="PTHR11845:SF13">
    <property type="entry name" value="5'-DEOXYNUCLEOTIDASE HDDC2"/>
    <property type="match status" value="1"/>
</dbReference>
<accession>A0A9Y1BQT5</accession>
<sequence>MSNLDNNSKTEELYSMIVGFIESAIKLKSLPRQGWIRVGIPLSVVESVADHCYNTAMLSLLLVDLHNELYKDEQLSSELVMRIAIVHDLPECKYQDFDKQVEILVGKDHYLEFKTQILTNASNELLSLILNENVKELWKKTLDDVIVKSSREAKFVSYVDKLEVIVQALAYEKQGYNPRIFDEYWNTSLDYLSSCTFEVINNLIPQLKQARLQNF</sequence>
<evidence type="ECO:0000313" key="9">
    <source>
        <dbReference type="EMBL" id="UJG43509.1"/>
    </source>
</evidence>
<dbReference type="GO" id="GO:0005737">
    <property type="term" value="C:cytoplasm"/>
    <property type="evidence" value="ECO:0007669"/>
    <property type="project" value="TreeGrafter"/>
</dbReference>
<dbReference type="EC" id="3.1.3.89" evidence="5"/>
<dbReference type="Gene3D" id="1.10.3210.10">
    <property type="entry name" value="Hypothetical protein af1432"/>
    <property type="match status" value="1"/>
</dbReference>
<evidence type="ECO:0000256" key="5">
    <source>
        <dbReference type="ARBA" id="ARBA00012964"/>
    </source>
</evidence>
<evidence type="ECO:0000256" key="7">
    <source>
        <dbReference type="ARBA" id="ARBA00022801"/>
    </source>
</evidence>
<protein>
    <recommendedName>
        <fullName evidence="5">5'-deoxynucleotidase</fullName>
        <ecNumber evidence="5">3.1.3.89</ecNumber>
    </recommendedName>
</protein>
<evidence type="ECO:0000256" key="2">
    <source>
        <dbReference type="ARBA" id="ARBA00001936"/>
    </source>
</evidence>
<comment type="cofactor">
    <cofactor evidence="3">
        <name>Co(2+)</name>
        <dbReference type="ChEBI" id="CHEBI:48828"/>
    </cofactor>
</comment>
<dbReference type="AlphaFoldDB" id="A0A9Y1BQT5"/>
<evidence type="ECO:0000256" key="4">
    <source>
        <dbReference type="ARBA" id="ARBA00011738"/>
    </source>
</evidence>
<feature type="domain" description="HD/PDEase" evidence="8">
    <location>
        <begin position="44"/>
        <end position="174"/>
    </location>
</feature>